<gene>
    <name evidence="2" type="ORF">ACFOMG_17075</name>
</gene>
<dbReference type="CDD" id="cd20303">
    <property type="entry name" value="cupin_ChrR_1"/>
    <property type="match status" value="2"/>
</dbReference>
<reference evidence="3" key="1">
    <citation type="journal article" date="2019" name="Int. J. Syst. Evol. Microbiol.">
        <title>The Global Catalogue of Microorganisms (GCM) 10K type strain sequencing project: providing services to taxonomists for standard genome sequencing and annotation.</title>
        <authorList>
            <consortium name="The Broad Institute Genomics Platform"/>
            <consortium name="The Broad Institute Genome Sequencing Center for Infectious Disease"/>
            <person name="Wu L."/>
            <person name="Ma J."/>
        </authorList>
    </citation>
    <scope>NUCLEOTIDE SEQUENCE [LARGE SCALE GENOMIC DNA]</scope>
    <source>
        <strain evidence="3">KCTC 42424</strain>
    </source>
</reference>
<proteinExistence type="predicted"/>
<keyword evidence="3" id="KW-1185">Reference proteome</keyword>
<evidence type="ECO:0000259" key="1">
    <source>
        <dbReference type="Pfam" id="PF12973"/>
    </source>
</evidence>
<feature type="domain" description="ChrR-like cupin" evidence="1">
    <location>
        <begin position="126"/>
        <end position="224"/>
    </location>
</feature>
<evidence type="ECO:0000313" key="3">
    <source>
        <dbReference type="Proteomes" id="UP001595722"/>
    </source>
</evidence>
<feature type="domain" description="ChrR-like cupin" evidence="1">
    <location>
        <begin position="18"/>
        <end position="120"/>
    </location>
</feature>
<accession>A0ABV7VYB0</accession>
<dbReference type="InterPro" id="IPR014710">
    <property type="entry name" value="RmlC-like_jellyroll"/>
</dbReference>
<dbReference type="RefSeq" id="WP_376868444.1">
    <property type="nucleotide sequence ID" value="NZ_JBHRYB010000025.1"/>
</dbReference>
<evidence type="ECO:0000313" key="2">
    <source>
        <dbReference type="EMBL" id="MFC3681817.1"/>
    </source>
</evidence>
<dbReference type="InterPro" id="IPR011051">
    <property type="entry name" value="RmlC_Cupin_sf"/>
</dbReference>
<dbReference type="SUPFAM" id="SSF51182">
    <property type="entry name" value="RmlC-like cupins"/>
    <property type="match status" value="2"/>
</dbReference>
<dbReference type="EMBL" id="JBHRYB010000025">
    <property type="protein sequence ID" value="MFC3681817.1"/>
    <property type="molecule type" value="Genomic_DNA"/>
</dbReference>
<organism evidence="2 3">
    <name type="scientific">Bacterioplanoides pacificum</name>
    <dbReference type="NCBI Taxonomy" id="1171596"/>
    <lineage>
        <taxon>Bacteria</taxon>
        <taxon>Pseudomonadati</taxon>
        <taxon>Pseudomonadota</taxon>
        <taxon>Gammaproteobacteria</taxon>
        <taxon>Oceanospirillales</taxon>
        <taxon>Oceanospirillaceae</taxon>
        <taxon>Bacterioplanoides</taxon>
    </lineage>
</organism>
<dbReference type="Gene3D" id="2.60.120.10">
    <property type="entry name" value="Jelly Rolls"/>
    <property type="match status" value="1"/>
</dbReference>
<sequence>MSLQNHRANNMLNLDFSQRVVINSNDLQWSQSPMPGVLRKRLAREDAERGHATSIVKYLPGSRFRSHPHPQGEEIFVLEGVFSDESGDYPAGSYIRNPEGFEHAPFSNEGCVLFVKLHQFQPGDQQHIRVNTSNAGLRPGPGGLSVLPLHDYQGESTTLVFWPAGERGQPHTHFAGEEILVISGELMDKHGRYPAGSWIRSPHMSQHCPYVEQDTLLLVKAGHLGESGTQFN</sequence>
<comment type="caution">
    <text evidence="2">The sequence shown here is derived from an EMBL/GenBank/DDBJ whole genome shotgun (WGS) entry which is preliminary data.</text>
</comment>
<name>A0ABV7VYB0_9GAMM</name>
<dbReference type="Proteomes" id="UP001595722">
    <property type="component" value="Unassembled WGS sequence"/>
</dbReference>
<dbReference type="InterPro" id="IPR025979">
    <property type="entry name" value="ChrR-like_cupin_dom"/>
</dbReference>
<protein>
    <submittedName>
        <fullName evidence="2">Cupin domain-containing protein</fullName>
    </submittedName>
</protein>
<dbReference type="Pfam" id="PF12973">
    <property type="entry name" value="Cupin_7"/>
    <property type="match status" value="2"/>
</dbReference>